<dbReference type="PANTHER" id="PTHR37299">
    <property type="entry name" value="TRANSCRIPTIONAL REGULATOR-RELATED"/>
    <property type="match status" value="1"/>
</dbReference>
<dbReference type="InterPro" id="IPR007492">
    <property type="entry name" value="LytTR_DNA-bd_dom"/>
</dbReference>
<dbReference type="RefSeq" id="WP_188767652.1">
    <property type="nucleotide sequence ID" value="NZ_BMKK01000007.1"/>
</dbReference>
<dbReference type="InterPro" id="IPR046947">
    <property type="entry name" value="LytR-like"/>
</dbReference>
<evidence type="ECO:0000313" key="3">
    <source>
        <dbReference type="Proteomes" id="UP000609064"/>
    </source>
</evidence>
<protein>
    <recommendedName>
        <fullName evidence="1">HTH LytTR-type domain-containing protein</fullName>
    </recommendedName>
</protein>
<dbReference type="SMART" id="SM00850">
    <property type="entry name" value="LytTR"/>
    <property type="match status" value="1"/>
</dbReference>
<name>A0A916YZG4_9BACT</name>
<comment type="caution">
    <text evidence="2">The sequence shown here is derived from an EMBL/GenBank/DDBJ whole genome shotgun (WGS) entry which is preliminary data.</text>
</comment>
<dbReference type="PROSITE" id="PS50930">
    <property type="entry name" value="HTH_LYTTR"/>
    <property type="match status" value="1"/>
</dbReference>
<reference evidence="2" key="2">
    <citation type="submission" date="2020-09" db="EMBL/GenBank/DDBJ databases">
        <authorList>
            <person name="Sun Q."/>
            <person name="Zhou Y."/>
        </authorList>
    </citation>
    <scope>NUCLEOTIDE SEQUENCE</scope>
    <source>
        <strain evidence="2">CGMCC 1.15958</strain>
    </source>
</reference>
<evidence type="ECO:0000259" key="1">
    <source>
        <dbReference type="PROSITE" id="PS50930"/>
    </source>
</evidence>
<evidence type="ECO:0000313" key="2">
    <source>
        <dbReference type="EMBL" id="GGD67195.1"/>
    </source>
</evidence>
<dbReference type="GO" id="GO:0003677">
    <property type="term" value="F:DNA binding"/>
    <property type="evidence" value="ECO:0007669"/>
    <property type="project" value="InterPro"/>
</dbReference>
<accession>A0A916YZG4</accession>
<reference evidence="2" key="1">
    <citation type="journal article" date="2014" name="Int. J. Syst. Evol. Microbiol.">
        <title>Complete genome sequence of Corynebacterium casei LMG S-19264T (=DSM 44701T), isolated from a smear-ripened cheese.</title>
        <authorList>
            <consortium name="US DOE Joint Genome Institute (JGI-PGF)"/>
            <person name="Walter F."/>
            <person name="Albersmeier A."/>
            <person name="Kalinowski J."/>
            <person name="Ruckert C."/>
        </authorList>
    </citation>
    <scope>NUCLEOTIDE SEQUENCE</scope>
    <source>
        <strain evidence="2">CGMCC 1.15958</strain>
    </source>
</reference>
<organism evidence="2 3">
    <name type="scientific">Emticicia aquatilis</name>
    <dbReference type="NCBI Taxonomy" id="1537369"/>
    <lineage>
        <taxon>Bacteria</taxon>
        <taxon>Pseudomonadati</taxon>
        <taxon>Bacteroidota</taxon>
        <taxon>Cytophagia</taxon>
        <taxon>Cytophagales</taxon>
        <taxon>Leadbetterellaceae</taxon>
        <taxon>Emticicia</taxon>
    </lineage>
</organism>
<gene>
    <name evidence="2" type="ORF">GCM10011514_34080</name>
</gene>
<dbReference type="GO" id="GO:0000156">
    <property type="term" value="F:phosphorelay response regulator activity"/>
    <property type="evidence" value="ECO:0007669"/>
    <property type="project" value="InterPro"/>
</dbReference>
<dbReference type="Gene3D" id="2.40.50.1020">
    <property type="entry name" value="LytTr DNA-binding domain"/>
    <property type="match status" value="1"/>
</dbReference>
<dbReference type="PANTHER" id="PTHR37299:SF1">
    <property type="entry name" value="STAGE 0 SPORULATION PROTEIN A HOMOLOG"/>
    <property type="match status" value="1"/>
</dbReference>
<proteinExistence type="predicted"/>
<dbReference type="Proteomes" id="UP000609064">
    <property type="component" value="Unassembled WGS sequence"/>
</dbReference>
<dbReference type="Pfam" id="PF04397">
    <property type="entry name" value="LytTR"/>
    <property type="match status" value="1"/>
</dbReference>
<dbReference type="EMBL" id="BMKK01000007">
    <property type="protein sequence ID" value="GGD67195.1"/>
    <property type="molecule type" value="Genomic_DNA"/>
</dbReference>
<sequence length="106" mass="12409">MTPLKTPENNEITYLEADINYTIFHLKNGKKMVSSFTLKKYESDVQLNGFLRVHKSYLLNPDFIKNFNQIGKKATVQLTTGKILEVSRRKLTMVKNQIYLDQNKRL</sequence>
<feature type="domain" description="HTH LytTR-type" evidence="1">
    <location>
        <begin position="1"/>
        <end position="100"/>
    </location>
</feature>
<keyword evidence="3" id="KW-1185">Reference proteome</keyword>
<dbReference type="AlphaFoldDB" id="A0A916YZG4"/>